<sequence length="332" mass="38213">MKPLVSIVIPVYKKEEFLERCMDSISGQTCQDYEVILVDDGSPDRSGELCDRFARKDPRILVIHQKNMGPGPARNRGVQEAKSEYILFVDADDGIAADYVEYMVSLIRRYQTPMAVVGGTCIWDGKEEVDFSRTYPVQKEELLNCSQALEKMCYGRAFGVAPWGKIYRKTLLEKHPYPPGLHEDLAATYKIIGDCEKIVAAKKQCYYYFQNADSIMTSAVEERHLRGLEIARKELEDLRAEHPEVIPAAEFRCGLKIIEYIPRILDKSPKSREIFRRLKAEMKPYLRGILRNREAGTVFKIRCIAVRCGYLPTRFVWKAVRWLKEKTGREGI</sequence>
<comment type="caution">
    <text evidence="2">The sequence shown here is derived from an EMBL/GenBank/DDBJ whole genome shotgun (WGS) entry which is preliminary data.</text>
</comment>
<reference evidence="2" key="1">
    <citation type="journal article" date="2021" name="PeerJ">
        <title>Extensive microbial diversity within the chicken gut microbiome revealed by metagenomics and culture.</title>
        <authorList>
            <person name="Gilroy R."/>
            <person name="Ravi A."/>
            <person name="Getino M."/>
            <person name="Pursley I."/>
            <person name="Horton D.L."/>
            <person name="Alikhan N.F."/>
            <person name="Baker D."/>
            <person name="Gharbi K."/>
            <person name="Hall N."/>
            <person name="Watson M."/>
            <person name="Adriaenssens E.M."/>
            <person name="Foster-Nyarko E."/>
            <person name="Jarju S."/>
            <person name="Secka A."/>
            <person name="Antonio M."/>
            <person name="Oren A."/>
            <person name="Chaudhuri R.R."/>
            <person name="La Ragione R."/>
            <person name="Hildebrand F."/>
            <person name="Pallen M.J."/>
        </authorList>
    </citation>
    <scope>NUCLEOTIDE SEQUENCE</scope>
    <source>
        <strain evidence="2">CHK183-1962</strain>
    </source>
</reference>
<dbReference type="GO" id="GO:0016758">
    <property type="term" value="F:hexosyltransferase activity"/>
    <property type="evidence" value="ECO:0007669"/>
    <property type="project" value="UniProtKB-ARBA"/>
</dbReference>
<dbReference type="InterPro" id="IPR029044">
    <property type="entry name" value="Nucleotide-diphossugar_trans"/>
</dbReference>
<proteinExistence type="predicted"/>
<name>A0A9D2BIU9_9FIRM</name>
<protein>
    <submittedName>
        <fullName evidence="2">Glycosyltransferase</fullName>
        <ecNumber evidence="2">2.4.-.-</ecNumber>
    </submittedName>
</protein>
<dbReference type="Pfam" id="PF00535">
    <property type="entry name" value="Glycos_transf_2"/>
    <property type="match status" value="1"/>
</dbReference>
<evidence type="ECO:0000313" key="3">
    <source>
        <dbReference type="Proteomes" id="UP000886890"/>
    </source>
</evidence>
<organism evidence="2 3">
    <name type="scientific">Candidatus Fusicatenibacter merdavium</name>
    <dbReference type="NCBI Taxonomy" id="2838600"/>
    <lineage>
        <taxon>Bacteria</taxon>
        <taxon>Bacillati</taxon>
        <taxon>Bacillota</taxon>
        <taxon>Clostridia</taxon>
        <taxon>Lachnospirales</taxon>
        <taxon>Lachnospiraceae</taxon>
        <taxon>Fusicatenibacter</taxon>
    </lineage>
</organism>
<feature type="domain" description="Glycosyltransferase 2-like" evidence="1">
    <location>
        <begin position="6"/>
        <end position="174"/>
    </location>
</feature>
<dbReference type="EMBL" id="DXEK01000154">
    <property type="protein sequence ID" value="HIX77756.1"/>
    <property type="molecule type" value="Genomic_DNA"/>
</dbReference>
<dbReference type="Gene3D" id="3.90.550.10">
    <property type="entry name" value="Spore Coat Polysaccharide Biosynthesis Protein SpsA, Chain A"/>
    <property type="match status" value="1"/>
</dbReference>
<dbReference type="PANTHER" id="PTHR22916:SF3">
    <property type="entry name" value="UDP-GLCNAC:BETAGAL BETA-1,3-N-ACETYLGLUCOSAMINYLTRANSFERASE-LIKE PROTEIN 1"/>
    <property type="match status" value="1"/>
</dbReference>
<dbReference type="CDD" id="cd00761">
    <property type="entry name" value="Glyco_tranf_GTA_type"/>
    <property type="match status" value="1"/>
</dbReference>
<dbReference type="SUPFAM" id="SSF53448">
    <property type="entry name" value="Nucleotide-diphospho-sugar transferases"/>
    <property type="match status" value="1"/>
</dbReference>
<reference evidence="2" key="2">
    <citation type="submission" date="2021-04" db="EMBL/GenBank/DDBJ databases">
        <authorList>
            <person name="Gilroy R."/>
        </authorList>
    </citation>
    <scope>NUCLEOTIDE SEQUENCE</scope>
    <source>
        <strain evidence="2">CHK183-1962</strain>
    </source>
</reference>
<dbReference type="PANTHER" id="PTHR22916">
    <property type="entry name" value="GLYCOSYLTRANSFERASE"/>
    <property type="match status" value="1"/>
</dbReference>
<keyword evidence="2" id="KW-0328">Glycosyltransferase</keyword>
<dbReference type="AlphaFoldDB" id="A0A9D2BIU9"/>
<evidence type="ECO:0000259" key="1">
    <source>
        <dbReference type="Pfam" id="PF00535"/>
    </source>
</evidence>
<accession>A0A9D2BIU9</accession>
<evidence type="ECO:0000313" key="2">
    <source>
        <dbReference type="EMBL" id="HIX77756.1"/>
    </source>
</evidence>
<keyword evidence="2" id="KW-0808">Transferase</keyword>
<dbReference type="InterPro" id="IPR001173">
    <property type="entry name" value="Glyco_trans_2-like"/>
</dbReference>
<gene>
    <name evidence="2" type="ORF">H9734_09225</name>
</gene>
<dbReference type="EC" id="2.4.-.-" evidence="2"/>
<dbReference type="Proteomes" id="UP000886890">
    <property type="component" value="Unassembled WGS sequence"/>
</dbReference>